<proteinExistence type="predicted"/>
<dbReference type="AlphaFoldDB" id="A0A7U3ZK53"/>
<name>A0A7U3ZK53_RUNSL</name>
<dbReference type="EMBL" id="CP002859">
    <property type="protein sequence ID" value="AEI48666.1"/>
    <property type="molecule type" value="Genomic_DNA"/>
</dbReference>
<keyword evidence="2" id="KW-1185">Reference proteome</keyword>
<evidence type="ECO:0000313" key="1">
    <source>
        <dbReference type="EMBL" id="AEI48666.1"/>
    </source>
</evidence>
<reference evidence="1 2" key="2">
    <citation type="journal article" date="2012" name="Stand. Genomic Sci.">
        <title>Complete genome sequence of the aquatic bacterium Runella slithyformis type strain (LSU 4(T)).</title>
        <authorList>
            <person name="Copeland A."/>
            <person name="Zhang X."/>
            <person name="Misra M."/>
            <person name="Lapidus A."/>
            <person name="Nolan M."/>
            <person name="Lucas S."/>
            <person name="Deshpande S."/>
            <person name="Cheng J.F."/>
            <person name="Tapia R."/>
            <person name="Goodwin L.A."/>
            <person name="Pitluck S."/>
            <person name="Liolios K."/>
            <person name="Pagani I."/>
            <person name="Ivanova N."/>
            <person name="Mikhailova N."/>
            <person name="Pati A."/>
            <person name="Chen A."/>
            <person name="Palaniappan K."/>
            <person name="Land M."/>
            <person name="Hauser L."/>
            <person name="Pan C."/>
            <person name="Jeffries C.D."/>
            <person name="Detter J.C."/>
            <person name="Brambilla E.M."/>
            <person name="Rohde M."/>
            <person name="Djao O.D."/>
            <person name="Goker M."/>
            <person name="Sikorski J."/>
            <person name="Tindall B.J."/>
            <person name="Woyke T."/>
            <person name="Bristow J."/>
            <person name="Eisen J.A."/>
            <person name="Markowitz V."/>
            <person name="Hugenholtz P."/>
            <person name="Kyrpides N.C."/>
            <person name="Klenk H.P."/>
            <person name="Mavromatis K."/>
        </authorList>
    </citation>
    <scope>NUCLEOTIDE SEQUENCE [LARGE SCALE GENOMIC DNA]</scope>
    <source>
        <strain evidence="2">ATCC 29530 / DSM 19594 / LMG 11500 / NCIMB 11436 / LSU 4</strain>
    </source>
</reference>
<dbReference type="SUPFAM" id="SSF69318">
    <property type="entry name" value="Integrin alpha N-terminal domain"/>
    <property type="match status" value="1"/>
</dbReference>
<organism evidence="1 2">
    <name type="scientific">Runella slithyformis (strain ATCC 29530 / DSM 19594 / LMG 11500 / NCIMB 11436 / LSU 4)</name>
    <dbReference type="NCBI Taxonomy" id="761193"/>
    <lineage>
        <taxon>Bacteria</taxon>
        <taxon>Pseudomonadati</taxon>
        <taxon>Bacteroidota</taxon>
        <taxon>Cytophagia</taxon>
        <taxon>Cytophagales</taxon>
        <taxon>Spirosomataceae</taxon>
        <taxon>Runella</taxon>
    </lineage>
</organism>
<dbReference type="RefSeq" id="WP_013927977.1">
    <property type="nucleotide sequence ID" value="NC_015703.1"/>
</dbReference>
<gene>
    <name evidence="1" type="ordered locus">Runsl_2254</name>
</gene>
<dbReference type="Proteomes" id="UP000000493">
    <property type="component" value="Chromosome"/>
</dbReference>
<reference evidence="2" key="1">
    <citation type="submission" date="2011-06" db="EMBL/GenBank/DDBJ databases">
        <title>The complete genome of chromosome of Runella slithyformis DSM 19594.</title>
        <authorList>
            <consortium name="US DOE Joint Genome Institute (JGI-PGF)"/>
            <person name="Lucas S."/>
            <person name="Han J."/>
            <person name="Lapidus A."/>
            <person name="Bruce D."/>
            <person name="Goodwin L."/>
            <person name="Pitluck S."/>
            <person name="Peters L."/>
            <person name="Kyrpides N."/>
            <person name="Mavromatis K."/>
            <person name="Ivanova N."/>
            <person name="Ovchinnikova G."/>
            <person name="Zhang X."/>
            <person name="Misra M."/>
            <person name="Detter J.C."/>
            <person name="Tapia R."/>
            <person name="Han C."/>
            <person name="Land M."/>
            <person name="Hauser L."/>
            <person name="Markowitz V."/>
            <person name="Cheng J.-F."/>
            <person name="Hugenholtz P."/>
            <person name="Woyke T."/>
            <person name="Wu D."/>
            <person name="Tindall B."/>
            <person name="Faehrich R."/>
            <person name="Brambilla E."/>
            <person name="Klenk H.-P."/>
            <person name="Eisen J.A."/>
        </authorList>
    </citation>
    <scope>NUCLEOTIDE SEQUENCE [LARGE SCALE GENOMIC DNA]</scope>
    <source>
        <strain evidence="2">ATCC 29530 / DSM 19594 / LMG 11500 / NCIMB 11436 / LSU 4</strain>
    </source>
</reference>
<protein>
    <submittedName>
        <fullName evidence="1">FG-GAP repeat protein</fullName>
    </submittedName>
</protein>
<evidence type="ECO:0000313" key="2">
    <source>
        <dbReference type="Proteomes" id="UP000000493"/>
    </source>
</evidence>
<accession>A0A7U3ZK53</accession>
<sequence length="236" mass="26641">MKLITIFLACLFCFYQQKTSTDTPIKIYFSGSTYYEEDLPENHQTIQFIGVFDENSVYAIKPTNIATDKVEDFCDSGDTQIRALNGDNCRLLIHNKNVKSHKFLGLSINNSQAIAPAFNKSFYYMGETYTITATGYKKTSPKWEKDYYETTNYKLYISTVRNGKPIKQLLCAVKKFEERLPASVVVAGDIDGDGLLDMLVEAGQYMGGAKYYLFLSSHAKPGEVFHSVAFAEFLSC</sequence>
<dbReference type="InterPro" id="IPR028994">
    <property type="entry name" value="Integrin_alpha_N"/>
</dbReference>
<dbReference type="KEGG" id="rsi:Runsl_2254"/>